<keyword evidence="2" id="KW-0472">Membrane</keyword>
<dbReference type="Proteomes" id="UP000051679">
    <property type="component" value="Unassembled WGS sequence"/>
</dbReference>
<comment type="caution">
    <text evidence="3">The sequence shown here is derived from an EMBL/GenBank/DDBJ whole genome shotgun (WGS) entry which is preliminary data.</text>
</comment>
<feature type="transmembrane region" description="Helical" evidence="2">
    <location>
        <begin position="21"/>
        <end position="37"/>
    </location>
</feature>
<evidence type="ECO:0000256" key="2">
    <source>
        <dbReference type="SAM" id="Phobius"/>
    </source>
</evidence>
<dbReference type="OrthoDB" id="10014000at2"/>
<feature type="transmembrane region" description="Helical" evidence="2">
    <location>
        <begin position="43"/>
        <end position="61"/>
    </location>
</feature>
<evidence type="ECO:0000313" key="3">
    <source>
        <dbReference type="EMBL" id="KRM54566.1"/>
    </source>
</evidence>
<proteinExistence type="predicted"/>
<dbReference type="AlphaFoldDB" id="A0A0R1ZS91"/>
<keyword evidence="2" id="KW-0812">Transmembrane</keyword>
<organism evidence="3 4">
    <name type="scientific">Lacticaseibacillus sharpeae JCM 1186 = DSM 20505</name>
    <dbReference type="NCBI Taxonomy" id="1291052"/>
    <lineage>
        <taxon>Bacteria</taxon>
        <taxon>Bacillati</taxon>
        <taxon>Bacillota</taxon>
        <taxon>Bacilli</taxon>
        <taxon>Lactobacillales</taxon>
        <taxon>Lactobacillaceae</taxon>
        <taxon>Lacticaseibacillus</taxon>
    </lineage>
</organism>
<protein>
    <submittedName>
        <fullName evidence="3">Uncharacterized protein</fullName>
    </submittedName>
</protein>
<dbReference type="RefSeq" id="WP_054676792.1">
    <property type="nucleotide sequence ID" value="NZ_AYYO01000055.1"/>
</dbReference>
<sequence length="122" mass="14150">MAKKTAEKIDKHDPALRKRHYTYLFWATVVIVVAVLRKMFDSYILTVALFGISVLALFMLLRMDGRFMRIHKAFRTASSIKTAQIKHVQEHNESVVATTVDPEFNNRNMNRKHNNRSSVSDD</sequence>
<evidence type="ECO:0000313" key="4">
    <source>
        <dbReference type="Proteomes" id="UP000051679"/>
    </source>
</evidence>
<keyword evidence="2" id="KW-1133">Transmembrane helix</keyword>
<feature type="region of interest" description="Disordered" evidence="1">
    <location>
        <begin position="97"/>
        <end position="122"/>
    </location>
</feature>
<reference evidence="3 4" key="1">
    <citation type="journal article" date="2015" name="Genome Announc.">
        <title>Expanding the biotechnology potential of lactobacilli through comparative genomics of 213 strains and associated genera.</title>
        <authorList>
            <person name="Sun Z."/>
            <person name="Harris H.M."/>
            <person name="McCann A."/>
            <person name="Guo C."/>
            <person name="Argimon S."/>
            <person name="Zhang W."/>
            <person name="Yang X."/>
            <person name="Jeffery I.B."/>
            <person name="Cooney J.C."/>
            <person name="Kagawa T.F."/>
            <person name="Liu W."/>
            <person name="Song Y."/>
            <person name="Salvetti E."/>
            <person name="Wrobel A."/>
            <person name="Rasinkangas P."/>
            <person name="Parkhill J."/>
            <person name="Rea M.C."/>
            <person name="O'Sullivan O."/>
            <person name="Ritari J."/>
            <person name="Douillard F.P."/>
            <person name="Paul Ross R."/>
            <person name="Yang R."/>
            <person name="Briner A.E."/>
            <person name="Felis G.E."/>
            <person name="de Vos W.M."/>
            <person name="Barrangou R."/>
            <person name="Klaenhammer T.R."/>
            <person name="Caufield P.W."/>
            <person name="Cui Y."/>
            <person name="Zhang H."/>
            <person name="O'Toole P.W."/>
        </authorList>
    </citation>
    <scope>NUCLEOTIDE SEQUENCE [LARGE SCALE GENOMIC DNA]</scope>
    <source>
        <strain evidence="3 4">DSM 20505</strain>
    </source>
</reference>
<evidence type="ECO:0000256" key="1">
    <source>
        <dbReference type="SAM" id="MobiDB-lite"/>
    </source>
</evidence>
<gene>
    <name evidence="3" type="ORF">FC18_GL000376</name>
</gene>
<dbReference type="EMBL" id="AYYO01000055">
    <property type="protein sequence ID" value="KRM54566.1"/>
    <property type="molecule type" value="Genomic_DNA"/>
</dbReference>
<name>A0A0R1ZS91_9LACO</name>
<accession>A0A0R1ZS91</accession>
<keyword evidence="4" id="KW-1185">Reference proteome</keyword>
<dbReference type="PATRIC" id="fig|1291052.5.peg.387"/>